<dbReference type="GO" id="GO:0008652">
    <property type="term" value="P:amino acid biosynthetic process"/>
    <property type="evidence" value="ECO:0007669"/>
    <property type="project" value="UniProtKB-UniRule"/>
</dbReference>
<dbReference type="InterPro" id="IPR008243">
    <property type="entry name" value="Chorismate_mutase_AroH"/>
</dbReference>
<dbReference type="GO" id="GO:0046417">
    <property type="term" value="P:chorismate metabolic process"/>
    <property type="evidence" value="ECO:0007669"/>
    <property type="project" value="TreeGrafter"/>
</dbReference>
<dbReference type="Pfam" id="PF07736">
    <property type="entry name" value="CM_1"/>
    <property type="match status" value="1"/>
</dbReference>
<keyword evidence="2 3" id="KW-0028">Amino-acid biosynthesis</keyword>
<dbReference type="Proteomes" id="UP000238083">
    <property type="component" value="Unassembled WGS sequence"/>
</dbReference>
<dbReference type="CDD" id="cd02185">
    <property type="entry name" value="AroH"/>
    <property type="match status" value="1"/>
</dbReference>
<protein>
    <recommendedName>
        <fullName evidence="1 3">chorismate mutase</fullName>
        <ecNumber evidence="1 3">5.4.99.5</ecNumber>
    </recommendedName>
</protein>
<evidence type="ECO:0000256" key="1">
    <source>
        <dbReference type="NCBIfam" id="TIGR01796"/>
    </source>
</evidence>
<evidence type="ECO:0000256" key="2">
    <source>
        <dbReference type="PIRSR" id="PIRSR005965-1"/>
    </source>
</evidence>
<comment type="caution">
    <text evidence="4">The sequence shown here is derived from an EMBL/GenBank/DDBJ whole genome shotgun (WGS) entry which is preliminary data.</text>
</comment>
<dbReference type="NCBIfam" id="TIGR01796">
    <property type="entry name" value="CM_mono_aroH"/>
    <property type="match status" value="1"/>
</dbReference>
<dbReference type="PIRSF" id="PIRSF005965">
    <property type="entry name" value="Chor_mut_AroH"/>
    <property type="match status" value="1"/>
</dbReference>
<dbReference type="EMBL" id="PVZF01000001">
    <property type="protein sequence ID" value="PRY17804.1"/>
    <property type="molecule type" value="Genomic_DNA"/>
</dbReference>
<dbReference type="EC" id="5.4.99.5" evidence="1 3"/>
<gene>
    <name evidence="4" type="ORF">CLV37_10139</name>
</gene>
<accession>A0A2T0R9H6</accession>
<keyword evidence="2 3" id="KW-0057">Aromatic amino acid biosynthesis</keyword>
<sequence length="133" mass="14582">MNDGTTGVGTLPRVSVRAVRGAVQVDVDEREEVLSRTRDLVSEVIRANDLSLDDFISVIFTSTADLTSEFPAVAARELGMGDVPLMCARELEIDGSMPRVIRLMAHVETTRARSDVKHVYLNGAQALRRDIAQ</sequence>
<dbReference type="GO" id="GO:0009073">
    <property type="term" value="P:aromatic amino acid family biosynthetic process"/>
    <property type="evidence" value="ECO:0007669"/>
    <property type="project" value="UniProtKB-UniRule"/>
</dbReference>
<organism evidence="4 5">
    <name type="scientific">Kineococcus rhizosphaerae</name>
    <dbReference type="NCBI Taxonomy" id="559628"/>
    <lineage>
        <taxon>Bacteria</taxon>
        <taxon>Bacillati</taxon>
        <taxon>Actinomycetota</taxon>
        <taxon>Actinomycetes</taxon>
        <taxon>Kineosporiales</taxon>
        <taxon>Kineosporiaceae</taxon>
        <taxon>Kineococcus</taxon>
    </lineage>
</organism>
<keyword evidence="5" id="KW-1185">Reference proteome</keyword>
<dbReference type="PROSITE" id="PS51167">
    <property type="entry name" value="CHORISMATE_MUT_1"/>
    <property type="match status" value="1"/>
</dbReference>
<evidence type="ECO:0000256" key="3">
    <source>
        <dbReference type="PROSITE-ProRule" id="PRU00514"/>
    </source>
</evidence>
<dbReference type="PANTHER" id="PTHR21164">
    <property type="entry name" value="CHORISMATE MUTASE"/>
    <property type="match status" value="1"/>
</dbReference>
<feature type="binding site" evidence="2">
    <location>
        <position position="120"/>
    </location>
    <ligand>
        <name>prephenate</name>
        <dbReference type="ChEBI" id="CHEBI:29934"/>
    </ligand>
</feature>
<evidence type="ECO:0000313" key="4">
    <source>
        <dbReference type="EMBL" id="PRY17804.1"/>
    </source>
</evidence>
<evidence type="ECO:0000313" key="5">
    <source>
        <dbReference type="Proteomes" id="UP000238083"/>
    </source>
</evidence>
<feature type="binding site" evidence="2">
    <location>
        <position position="20"/>
    </location>
    <ligand>
        <name>prephenate</name>
        <dbReference type="ChEBI" id="CHEBI:29934"/>
    </ligand>
</feature>
<comment type="catalytic activity">
    <reaction evidence="3">
        <text>chorismate = prephenate</text>
        <dbReference type="Rhea" id="RHEA:13897"/>
        <dbReference type="ChEBI" id="CHEBI:29748"/>
        <dbReference type="ChEBI" id="CHEBI:29934"/>
        <dbReference type="EC" id="5.4.99.5"/>
    </reaction>
</comment>
<dbReference type="GO" id="GO:0004106">
    <property type="term" value="F:chorismate mutase activity"/>
    <property type="evidence" value="ECO:0007669"/>
    <property type="project" value="UniProtKB-UniRule"/>
</dbReference>
<dbReference type="AlphaFoldDB" id="A0A2T0R9H6"/>
<dbReference type="InterPro" id="IPR035959">
    <property type="entry name" value="RutC-like_sf"/>
</dbReference>
<dbReference type="Gene3D" id="3.30.1330.40">
    <property type="entry name" value="RutC-like"/>
    <property type="match status" value="1"/>
</dbReference>
<keyword evidence="3" id="KW-0413">Isomerase</keyword>
<dbReference type="PANTHER" id="PTHR21164:SF0">
    <property type="entry name" value="CHORISMATE MUTASE AROH"/>
    <property type="match status" value="1"/>
</dbReference>
<name>A0A2T0R9H6_9ACTN</name>
<dbReference type="SUPFAM" id="SSF55298">
    <property type="entry name" value="YjgF-like"/>
    <property type="match status" value="1"/>
</dbReference>
<proteinExistence type="predicted"/>
<reference evidence="4 5" key="1">
    <citation type="submission" date="2018-03" db="EMBL/GenBank/DDBJ databases">
        <title>Genomic Encyclopedia of Archaeal and Bacterial Type Strains, Phase II (KMG-II): from individual species to whole genera.</title>
        <authorList>
            <person name="Goeker M."/>
        </authorList>
    </citation>
    <scope>NUCLEOTIDE SEQUENCE [LARGE SCALE GENOMIC DNA]</scope>
    <source>
        <strain evidence="4 5">DSM 19711</strain>
    </source>
</reference>
<feature type="binding site" evidence="2">
    <location>
        <position position="102"/>
    </location>
    <ligand>
        <name>prephenate</name>
        <dbReference type="ChEBI" id="CHEBI:29934"/>
    </ligand>
</feature>